<evidence type="ECO:0000259" key="3">
    <source>
        <dbReference type="PROSITE" id="PS50110"/>
    </source>
</evidence>
<feature type="domain" description="Response regulatory" evidence="3">
    <location>
        <begin position="2"/>
        <end position="66"/>
    </location>
</feature>
<dbReference type="GO" id="GO:0000160">
    <property type="term" value="P:phosphorelay signal transduction system"/>
    <property type="evidence" value="ECO:0007669"/>
    <property type="project" value="InterPro"/>
</dbReference>
<evidence type="ECO:0000256" key="1">
    <source>
        <dbReference type="ARBA" id="ARBA00022553"/>
    </source>
</evidence>
<keyword evidence="5" id="KW-1185">Reference proteome</keyword>
<dbReference type="EMBL" id="CADIJM010000003">
    <property type="protein sequence ID" value="CAB3697013.1"/>
    <property type="molecule type" value="Genomic_DNA"/>
</dbReference>
<evidence type="ECO:0000313" key="4">
    <source>
        <dbReference type="EMBL" id="CAB3697013.1"/>
    </source>
</evidence>
<evidence type="ECO:0000256" key="2">
    <source>
        <dbReference type="PROSITE-ProRule" id="PRU00169"/>
    </source>
</evidence>
<dbReference type="RefSeq" id="WP_175123296.1">
    <property type="nucleotide sequence ID" value="NZ_CADIJM010000003.1"/>
</dbReference>
<protein>
    <submittedName>
        <fullName evidence="4">Protein-glutamate methylesterase/protein-glutamine glutaminase</fullName>
        <ecNumber evidence="4">3.5.1.44</ecNumber>
    </submittedName>
</protein>
<dbReference type="PANTHER" id="PTHR44591">
    <property type="entry name" value="STRESS RESPONSE REGULATOR PROTEIN 1"/>
    <property type="match status" value="1"/>
</dbReference>
<dbReference type="AlphaFoldDB" id="A0A6S6ZVJ2"/>
<dbReference type="PANTHER" id="PTHR44591:SF3">
    <property type="entry name" value="RESPONSE REGULATORY DOMAIN-CONTAINING PROTEIN"/>
    <property type="match status" value="1"/>
</dbReference>
<feature type="modified residue" description="4-aspartylphosphate" evidence="2">
    <location>
        <position position="52"/>
    </location>
</feature>
<gene>
    <name evidence="4" type="primary">cheB_5</name>
    <name evidence="4" type="ORF">LMG26690_02422</name>
</gene>
<dbReference type="Proteomes" id="UP000494214">
    <property type="component" value="Unassembled WGS sequence"/>
</dbReference>
<dbReference type="CDD" id="cd00156">
    <property type="entry name" value="REC"/>
    <property type="match status" value="1"/>
</dbReference>
<dbReference type="PROSITE" id="PS50110">
    <property type="entry name" value="RESPONSE_REGULATORY"/>
    <property type="match status" value="1"/>
</dbReference>
<dbReference type="EC" id="3.5.1.44" evidence="4"/>
<name>A0A6S6ZVJ2_9BURK</name>
<dbReference type="InterPro" id="IPR050595">
    <property type="entry name" value="Bact_response_regulator"/>
</dbReference>
<organism evidence="4 5">
    <name type="scientific">Achromobacter animicus</name>
    <dbReference type="NCBI Taxonomy" id="1389935"/>
    <lineage>
        <taxon>Bacteria</taxon>
        <taxon>Pseudomonadati</taxon>
        <taxon>Pseudomonadota</taxon>
        <taxon>Betaproteobacteria</taxon>
        <taxon>Burkholderiales</taxon>
        <taxon>Alcaligenaceae</taxon>
        <taxon>Achromobacter</taxon>
    </lineage>
</organism>
<dbReference type="InterPro" id="IPR001789">
    <property type="entry name" value="Sig_transdc_resp-reg_receiver"/>
</dbReference>
<sequence>MRVLIVDDDSTTAELTSECLMKDPAVSARVAGDGATALRTGAEFRPDVVLLDVHLPDASGMELALQ</sequence>
<keyword evidence="1 2" id="KW-0597">Phosphoprotein</keyword>
<dbReference type="Pfam" id="PF00072">
    <property type="entry name" value="Response_reg"/>
    <property type="match status" value="1"/>
</dbReference>
<proteinExistence type="predicted"/>
<evidence type="ECO:0000313" key="5">
    <source>
        <dbReference type="Proteomes" id="UP000494214"/>
    </source>
</evidence>
<dbReference type="SUPFAM" id="SSF52172">
    <property type="entry name" value="CheY-like"/>
    <property type="match status" value="1"/>
</dbReference>
<dbReference type="Gene3D" id="3.40.50.2300">
    <property type="match status" value="1"/>
</dbReference>
<accession>A0A6S6ZVJ2</accession>
<dbReference type="GO" id="GO:0050568">
    <property type="term" value="F:protein-glutamine glutaminase activity"/>
    <property type="evidence" value="ECO:0007669"/>
    <property type="project" value="UniProtKB-EC"/>
</dbReference>
<reference evidence="4 5" key="1">
    <citation type="submission" date="2020-04" db="EMBL/GenBank/DDBJ databases">
        <authorList>
            <person name="De Canck E."/>
        </authorList>
    </citation>
    <scope>NUCLEOTIDE SEQUENCE [LARGE SCALE GENOMIC DNA]</scope>
    <source>
        <strain evidence="4 5">LMG 26690</strain>
    </source>
</reference>
<keyword evidence="4" id="KW-0378">Hydrolase</keyword>
<dbReference type="InterPro" id="IPR011006">
    <property type="entry name" value="CheY-like_superfamily"/>
</dbReference>